<proteinExistence type="predicted"/>
<feature type="domain" description="RRM" evidence="4">
    <location>
        <begin position="90"/>
        <end position="179"/>
    </location>
</feature>
<feature type="compositionally biased region" description="Low complexity" evidence="3">
    <location>
        <begin position="436"/>
        <end position="448"/>
    </location>
</feature>
<reference evidence="5" key="1">
    <citation type="journal article" date="2022" name="Cell">
        <title>Repeat-based holocentromeres influence genome architecture and karyotype evolution.</title>
        <authorList>
            <person name="Hofstatter P.G."/>
            <person name="Thangavel G."/>
            <person name="Lux T."/>
            <person name="Neumann P."/>
            <person name="Vondrak T."/>
            <person name="Novak P."/>
            <person name="Zhang M."/>
            <person name="Costa L."/>
            <person name="Castellani M."/>
            <person name="Scott A."/>
            <person name="Toegelov H."/>
            <person name="Fuchs J."/>
            <person name="Mata-Sucre Y."/>
            <person name="Dias Y."/>
            <person name="Vanzela A.L.L."/>
            <person name="Huettel B."/>
            <person name="Almeida C.C.S."/>
            <person name="Simkova H."/>
            <person name="Souza G."/>
            <person name="Pedrosa-Harand A."/>
            <person name="Macas J."/>
            <person name="Mayer K.F.X."/>
            <person name="Houben A."/>
            <person name="Marques A."/>
        </authorList>
    </citation>
    <scope>NUCLEOTIDE SEQUENCE</scope>
    <source>
        <strain evidence="5">RhyBre1mFocal</strain>
    </source>
</reference>
<comment type="caution">
    <text evidence="5">The sequence shown here is derived from an EMBL/GenBank/DDBJ whole genome shotgun (WGS) entry which is preliminary data.</text>
</comment>
<dbReference type="InterPro" id="IPR041337">
    <property type="entry name" value="hnRNP_Q_AcD"/>
</dbReference>
<evidence type="ECO:0000259" key="4">
    <source>
        <dbReference type="PROSITE" id="PS50102"/>
    </source>
</evidence>
<accession>A0A9Q0CAC6</accession>
<evidence type="ECO:0000256" key="3">
    <source>
        <dbReference type="SAM" id="MobiDB-lite"/>
    </source>
</evidence>
<dbReference type="EMBL" id="JAMQYH010000004">
    <property type="protein sequence ID" value="KAJ1690228.1"/>
    <property type="molecule type" value="Genomic_DNA"/>
</dbReference>
<gene>
    <name evidence="5" type="ORF">LUZ63_014383</name>
</gene>
<dbReference type="GO" id="GO:0003723">
    <property type="term" value="F:RNA binding"/>
    <property type="evidence" value="ECO:0007669"/>
    <property type="project" value="UniProtKB-UniRule"/>
</dbReference>
<dbReference type="Pfam" id="PF18360">
    <property type="entry name" value="hnRNP_Q_AcD"/>
    <property type="match status" value="1"/>
</dbReference>
<evidence type="ECO:0000313" key="6">
    <source>
        <dbReference type="Proteomes" id="UP001151287"/>
    </source>
</evidence>
<protein>
    <recommendedName>
        <fullName evidence="4">RRM domain-containing protein</fullName>
    </recommendedName>
</protein>
<dbReference type="Pfam" id="PF00076">
    <property type="entry name" value="RRM_1"/>
    <property type="match status" value="2"/>
</dbReference>
<sequence>MNYSENRARGSEVFVGGLPRTVTESTIHQMFSPYGNIMEIRLMKDQNGISKGFCFVRYAEKESALRAKREKNGVEVQGRKIGVDVSLDKCSLYFGNLKKDWSSEEFDQLIRQAFKEVVSVELAMAPSAVVSGRRKTLNRGFAFVRFASHGAAARAHRTGSKPDFMLGGDLHPVVDWAEPEPEFDPAEMAKVKIAFVGNLPQNASEDFLHRLFGPMGKVEKVALSRKGRQPVGFVHFSTREGLDRAIREINGRTILASDQGPPFTIQVSVARPMEKGTKRSRDEDIEVEAVISKRPDYSRGLQHDDVALSPTLKAHRADNSVHFDAYEASFALLSPVVRDRLDRLFRLGIGTRYDIDIHCVNSLKELPEQAAIAVLDQFLFSGGDKNDKRAFFDSLVAKQRVNLLTQNNPPPLRSDYASQAPPIEPPIDHPPRYIRYSSSPGLYSSNPSQYSQEPLYSRPPVVEPRDETASLQREPLIGTSFLGYGRGPKSETLLSPPVTIERRQIRYDPLTGQQYKFDPFTGEPIEPELGPHHFGSLH</sequence>
<organism evidence="5 6">
    <name type="scientific">Rhynchospora breviuscula</name>
    <dbReference type="NCBI Taxonomy" id="2022672"/>
    <lineage>
        <taxon>Eukaryota</taxon>
        <taxon>Viridiplantae</taxon>
        <taxon>Streptophyta</taxon>
        <taxon>Embryophyta</taxon>
        <taxon>Tracheophyta</taxon>
        <taxon>Spermatophyta</taxon>
        <taxon>Magnoliopsida</taxon>
        <taxon>Liliopsida</taxon>
        <taxon>Poales</taxon>
        <taxon>Cyperaceae</taxon>
        <taxon>Cyperoideae</taxon>
        <taxon>Rhynchosporeae</taxon>
        <taxon>Rhynchospora</taxon>
    </lineage>
</organism>
<dbReference type="SMART" id="SM00360">
    <property type="entry name" value="RRM"/>
    <property type="match status" value="3"/>
</dbReference>
<evidence type="ECO:0000313" key="5">
    <source>
        <dbReference type="EMBL" id="KAJ1690228.1"/>
    </source>
</evidence>
<dbReference type="Proteomes" id="UP001151287">
    <property type="component" value="Unassembled WGS sequence"/>
</dbReference>
<dbReference type="AlphaFoldDB" id="A0A9Q0CAC6"/>
<dbReference type="CDD" id="cd21039">
    <property type="entry name" value="NURR"/>
    <property type="match status" value="1"/>
</dbReference>
<dbReference type="InterPro" id="IPR000504">
    <property type="entry name" value="RRM_dom"/>
</dbReference>
<dbReference type="OrthoDB" id="3800936at2759"/>
<dbReference type="SUPFAM" id="SSF54928">
    <property type="entry name" value="RNA-binding domain, RBD"/>
    <property type="match status" value="2"/>
</dbReference>
<dbReference type="PANTHER" id="PTHR21245">
    <property type="entry name" value="HETEROGENEOUS NUCLEAR RIBONUCLEOPROTEIN"/>
    <property type="match status" value="1"/>
</dbReference>
<evidence type="ECO:0000256" key="2">
    <source>
        <dbReference type="PROSITE-ProRule" id="PRU00176"/>
    </source>
</evidence>
<keyword evidence="1 2" id="KW-0694">RNA-binding</keyword>
<feature type="domain" description="RRM" evidence="4">
    <location>
        <begin position="192"/>
        <end position="272"/>
    </location>
</feature>
<dbReference type="CDD" id="cd00590">
    <property type="entry name" value="RRM_SF"/>
    <property type="match status" value="1"/>
</dbReference>
<dbReference type="InterPro" id="IPR035979">
    <property type="entry name" value="RBD_domain_sf"/>
</dbReference>
<dbReference type="Gene3D" id="3.30.70.330">
    <property type="match status" value="3"/>
</dbReference>
<dbReference type="InterPro" id="IPR012677">
    <property type="entry name" value="Nucleotide-bd_a/b_plait_sf"/>
</dbReference>
<dbReference type="PROSITE" id="PS50102">
    <property type="entry name" value="RRM"/>
    <property type="match status" value="3"/>
</dbReference>
<keyword evidence="6" id="KW-1185">Reference proteome</keyword>
<feature type="domain" description="RRM" evidence="4">
    <location>
        <begin position="11"/>
        <end position="88"/>
    </location>
</feature>
<feature type="region of interest" description="Disordered" evidence="3">
    <location>
        <begin position="406"/>
        <end position="469"/>
    </location>
</feature>
<evidence type="ECO:0000256" key="1">
    <source>
        <dbReference type="ARBA" id="ARBA00022884"/>
    </source>
</evidence>
<name>A0A9Q0CAC6_9POAL</name>